<keyword evidence="1" id="KW-0175">Coiled coil</keyword>
<feature type="compositionally biased region" description="Acidic residues" evidence="2">
    <location>
        <begin position="229"/>
        <end position="240"/>
    </location>
</feature>
<gene>
    <name evidence="3" type="ORF">CAL25_07215</name>
</gene>
<dbReference type="RefSeq" id="WP_170948417.1">
    <property type="nucleotide sequence ID" value="NZ_NEVP01000004.1"/>
</dbReference>
<feature type="compositionally biased region" description="Basic and acidic residues" evidence="2">
    <location>
        <begin position="217"/>
        <end position="228"/>
    </location>
</feature>
<feature type="region of interest" description="Disordered" evidence="2">
    <location>
        <begin position="217"/>
        <end position="246"/>
    </location>
</feature>
<evidence type="ECO:0008006" key="5">
    <source>
        <dbReference type="Google" id="ProtNLM"/>
    </source>
</evidence>
<protein>
    <recommendedName>
        <fullName evidence="5">Plasmid replication/partition related protein</fullName>
    </recommendedName>
</protein>
<accession>A0A261TYQ0</accession>
<comment type="caution">
    <text evidence="3">The sequence shown here is derived from an EMBL/GenBank/DDBJ whole genome shotgun (WGS) entry which is preliminary data.</text>
</comment>
<feature type="region of interest" description="Disordered" evidence="2">
    <location>
        <begin position="112"/>
        <end position="137"/>
    </location>
</feature>
<name>A0A261TYQ0_9BORD</name>
<dbReference type="AlphaFoldDB" id="A0A261TYQ0"/>
<dbReference type="Proteomes" id="UP000216913">
    <property type="component" value="Unassembled WGS sequence"/>
</dbReference>
<sequence length="291" mass="32214">MLPPMNIVINEELRLYIDPLTPDEHAALERSLLAEGCRDALVLWGELLVDGHNRYAICQKHGIPFRTIQHEKFKSLDDVRLWMIENHLGRRSVSDYQRGVLALRKKEILQSRAPAAAPGEEAGDAASPAEAQAPAMSRQALAREARVSSNTLTQIDRIRQQAAPELVEAVRAGEVSINAAAAVATLPVERQKQAVQGGRKELRMTAREVRQTVQAERLRARRDARGEAEPEAGADGDPPFDPDGSTPVITDYPAEVARLNKVIQRLTEERDGLKQRVMHLTVALAEARNKT</sequence>
<evidence type="ECO:0000313" key="3">
    <source>
        <dbReference type="EMBL" id="OZI53743.1"/>
    </source>
</evidence>
<feature type="coiled-coil region" evidence="1">
    <location>
        <begin position="256"/>
        <end position="290"/>
    </location>
</feature>
<dbReference type="EMBL" id="NEVP01000004">
    <property type="protein sequence ID" value="OZI53743.1"/>
    <property type="molecule type" value="Genomic_DNA"/>
</dbReference>
<dbReference type="Gene3D" id="1.10.10.2830">
    <property type="match status" value="1"/>
</dbReference>
<feature type="compositionally biased region" description="Low complexity" evidence="2">
    <location>
        <begin position="113"/>
        <end position="135"/>
    </location>
</feature>
<evidence type="ECO:0000256" key="1">
    <source>
        <dbReference type="SAM" id="Coils"/>
    </source>
</evidence>
<organism evidence="3 4">
    <name type="scientific">Bordetella genomosp. 5</name>
    <dbReference type="NCBI Taxonomy" id="1395608"/>
    <lineage>
        <taxon>Bacteria</taxon>
        <taxon>Pseudomonadati</taxon>
        <taxon>Pseudomonadota</taxon>
        <taxon>Betaproteobacteria</taxon>
        <taxon>Burkholderiales</taxon>
        <taxon>Alcaligenaceae</taxon>
        <taxon>Bordetella</taxon>
    </lineage>
</organism>
<keyword evidence="4" id="KW-1185">Reference proteome</keyword>
<proteinExistence type="predicted"/>
<reference evidence="3 4" key="1">
    <citation type="submission" date="2017-05" db="EMBL/GenBank/DDBJ databases">
        <title>Complete and WGS of Bordetella genogroups.</title>
        <authorList>
            <person name="Spilker T."/>
            <person name="LiPuma J."/>
        </authorList>
    </citation>
    <scope>NUCLEOTIDE SEQUENCE [LARGE SCALE GENOMIC DNA]</scope>
    <source>
        <strain evidence="3 4">AU10456</strain>
    </source>
</reference>
<evidence type="ECO:0000313" key="4">
    <source>
        <dbReference type="Proteomes" id="UP000216913"/>
    </source>
</evidence>
<evidence type="ECO:0000256" key="2">
    <source>
        <dbReference type="SAM" id="MobiDB-lite"/>
    </source>
</evidence>